<reference evidence="4 5" key="1">
    <citation type="submission" date="2021-09" db="EMBL/GenBank/DDBJ databases">
        <title>The complete genome sequence of a new microorganism.</title>
        <authorList>
            <person name="Zi Z."/>
        </authorList>
    </citation>
    <scope>NUCLEOTIDE SEQUENCE [LARGE SCALE GENOMIC DNA]</scope>
    <source>
        <strain evidence="4 5">WGZ8</strain>
    </source>
</reference>
<evidence type="ECO:0000256" key="1">
    <source>
        <dbReference type="SAM" id="MobiDB-lite"/>
    </source>
</evidence>
<dbReference type="SUPFAM" id="SSF50199">
    <property type="entry name" value="Staphylococcal nuclease"/>
    <property type="match status" value="1"/>
</dbReference>
<organism evidence="4 5">
    <name type="scientific">Microvirga puerhi</name>
    <dbReference type="NCBI Taxonomy" id="2876078"/>
    <lineage>
        <taxon>Bacteria</taxon>
        <taxon>Pseudomonadati</taxon>
        <taxon>Pseudomonadota</taxon>
        <taxon>Alphaproteobacteria</taxon>
        <taxon>Hyphomicrobiales</taxon>
        <taxon>Methylobacteriaceae</taxon>
        <taxon>Microvirga</taxon>
    </lineage>
</organism>
<comment type="caution">
    <text evidence="4">The sequence shown here is derived from an EMBL/GenBank/DDBJ whole genome shotgun (WGS) entry which is preliminary data.</text>
</comment>
<evidence type="ECO:0000256" key="2">
    <source>
        <dbReference type="SAM" id="SignalP"/>
    </source>
</evidence>
<keyword evidence="2" id="KW-0732">Signal</keyword>
<keyword evidence="5" id="KW-1185">Reference proteome</keyword>
<evidence type="ECO:0000259" key="3">
    <source>
        <dbReference type="SMART" id="SM00318"/>
    </source>
</evidence>
<feature type="signal peptide" evidence="2">
    <location>
        <begin position="1"/>
        <end position="39"/>
    </location>
</feature>
<feature type="chain" id="PRO_5045718952" evidence="2">
    <location>
        <begin position="40"/>
        <end position="220"/>
    </location>
</feature>
<evidence type="ECO:0000313" key="4">
    <source>
        <dbReference type="EMBL" id="MBZ6077030.1"/>
    </source>
</evidence>
<dbReference type="Pfam" id="PF00565">
    <property type="entry name" value="SNase"/>
    <property type="match status" value="1"/>
</dbReference>
<dbReference type="InterPro" id="IPR035437">
    <property type="entry name" value="SNase_OB-fold_sf"/>
</dbReference>
<dbReference type="Proteomes" id="UP000704176">
    <property type="component" value="Unassembled WGS sequence"/>
</dbReference>
<dbReference type="RefSeq" id="WP_224313353.1">
    <property type="nucleotide sequence ID" value="NZ_JAIRBM010000008.1"/>
</dbReference>
<sequence length="220" mass="24345">MIDIHYLLNLSPLQKAALVMLRRHVVLALLVFSSTTAAAQGNDLWRKSVEEQERQMASDPFVQKLRANTIRGKATVIDGRTIEINGIRIHLLGVDAPEPTQTCTNEAGQTYSCGQYAIRALSQWVENQTIKCIPVGLNKDAPAPLSAECLNGAFILNQQMLRDGYAVAGKDAHKYHLEAEASARAEKRGLWAGSFTPPDEYRNDNQAEKPAVDPLQRLRP</sequence>
<feature type="compositionally biased region" description="Basic and acidic residues" evidence="1">
    <location>
        <begin position="199"/>
        <end position="211"/>
    </location>
</feature>
<proteinExistence type="predicted"/>
<evidence type="ECO:0000313" key="5">
    <source>
        <dbReference type="Proteomes" id="UP000704176"/>
    </source>
</evidence>
<name>A0ABS7VNC9_9HYPH</name>
<protein>
    <submittedName>
        <fullName evidence="4">Thermonuclease family protein</fullName>
    </submittedName>
</protein>
<accession>A0ABS7VNC9</accession>
<dbReference type="EMBL" id="JAIRBM010000008">
    <property type="protein sequence ID" value="MBZ6077030.1"/>
    <property type="molecule type" value="Genomic_DNA"/>
</dbReference>
<gene>
    <name evidence="4" type="ORF">K9B37_12160</name>
</gene>
<feature type="region of interest" description="Disordered" evidence="1">
    <location>
        <begin position="188"/>
        <end position="220"/>
    </location>
</feature>
<dbReference type="SMART" id="SM00318">
    <property type="entry name" value="SNc"/>
    <property type="match status" value="1"/>
</dbReference>
<dbReference type="InterPro" id="IPR016071">
    <property type="entry name" value="Staphylococal_nuclease_OB-fold"/>
</dbReference>
<dbReference type="Gene3D" id="2.40.50.90">
    <property type="match status" value="1"/>
</dbReference>
<feature type="domain" description="TNase-like" evidence="3">
    <location>
        <begin position="68"/>
        <end position="193"/>
    </location>
</feature>